<dbReference type="GO" id="GO:0006952">
    <property type="term" value="P:defense response"/>
    <property type="evidence" value="ECO:0007669"/>
    <property type="project" value="InterPro"/>
</dbReference>
<feature type="domain" description="Bet v I/Major latex protein" evidence="1">
    <location>
        <begin position="3"/>
        <end position="75"/>
    </location>
</feature>
<dbReference type="SUPFAM" id="SSF55961">
    <property type="entry name" value="Bet v1-like"/>
    <property type="match status" value="1"/>
</dbReference>
<evidence type="ECO:0000313" key="3">
    <source>
        <dbReference type="Proteomes" id="UP000004994"/>
    </source>
</evidence>
<evidence type="ECO:0000259" key="1">
    <source>
        <dbReference type="Pfam" id="PF00407"/>
    </source>
</evidence>
<name>A0A3Q7EIA3_SOLLC</name>
<dbReference type="PANTHER" id="PTHR31907">
    <property type="entry name" value="MLP-LIKE PROTEIN 423"/>
    <property type="match status" value="1"/>
</dbReference>
<dbReference type="Pfam" id="PF00407">
    <property type="entry name" value="Bet_v_1"/>
    <property type="match status" value="1"/>
</dbReference>
<reference evidence="2" key="2">
    <citation type="submission" date="2019-01" db="UniProtKB">
        <authorList>
            <consortium name="EnsemblPlants"/>
        </authorList>
    </citation>
    <scope>IDENTIFICATION</scope>
    <source>
        <strain evidence="2">cv. Heinz 1706</strain>
    </source>
</reference>
<reference evidence="2" key="1">
    <citation type="journal article" date="2012" name="Nature">
        <title>The tomato genome sequence provides insights into fleshy fruit evolution.</title>
        <authorList>
            <consortium name="Tomato Genome Consortium"/>
        </authorList>
    </citation>
    <scope>NUCLEOTIDE SEQUENCE [LARGE SCALE GENOMIC DNA]</scope>
    <source>
        <strain evidence="2">cv. Heinz 1706</strain>
    </source>
</reference>
<sequence>MCFYDVFTNKPQLVSTMCPLHVQGFEHLDGVIGKVGSKICWMYTFEGKKKISKQIIETIDYEKKVLTLKEFEGDVV</sequence>
<proteinExistence type="predicted"/>
<dbReference type="Gene3D" id="3.30.530.20">
    <property type="match status" value="1"/>
</dbReference>
<dbReference type="InterPro" id="IPR051761">
    <property type="entry name" value="MLP-like_ligand-binding"/>
</dbReference>
<keyword evidence="3" id="KW-1185">Reference proteome</keyword>
<dbReference type="Proteomes" id="UP000004994">
    <property type="component" value="Chromosome 1"/>
</dbReference>
<dbReference type="OMA" id="LVSTMCP"/>
<dbReference type="PaxDb" id="4081-Solyc01g081130.2.1"/>
<evidence type="ECO:0000313" key="2">
    <source>
        <dbReference type="EnsemblPlants" id="Solyc01g081130.3.1"/>
    </source>
</evidence>
<dbReference type="InParanoid" id="A0A3Q7EIA3"/>
<organism evidence="2">
    <name type="scientific">Solanum lycopersicum</name>
    <name type="common">Tomato</name>
    <name type="synonym">Lycopersicon esculentum</name>
    <dbReference type="NCBI Taxonomy" id="4081"/>
    <lineage>
        <taxon>Eukaryota</taxon>
        <taxon>Viridiplantae</taxon>
        <taxon>Streptophyta</taxon>
        <taxon>Embryophyta</taxon>
        <taxon>Tracheophyta</taxon>
        <taxon>Spermatophyta</taxon>
        <taxon>Magnoliopsida</taxon>
        <taxon>eudicotyledons</taxon>
        <taxon>Gunneridae</taxon>
        <taxon>Pentapetalae</taxon>
        <taxon>asterids</taxon>
        <taxon>lamiids</taxon>
        <taxon>Solanales</taxon>
        <taxon>Solanaceae</taxon>
        <taxon>Solanoideae</taxon>
        <taxon>Solaneae</taxon>
        <taxon>Solanum</taxon>
        <taxon>Solanum subgen. Lycopersicon</taxon>
    </lineage>
</organism>
<dbReference type="InterPro" id="IPR000916">
    <property type="entry name" value="Bet_v_I/MLP"/>
</dbReference>
<protein>
    <recommendedName>
        <fullName evidence="1">Bet v I/Major latex protein domain-containing protein</fullName>
    </recommendedName>
</protein>
<accession>A0A3Q7EIA3</accession>
<dbReference type="InterPro" id="IPR023393">
    <property type="entry name" value="START-like_dom_sf"/>
</dbReference>
<dbReference type="Gramene" id="Solyc01g081130.3.1">
    <property type="protein sequence ID" value="Solyc01g081130.3.1"/>
    <property type="gene ID" value="Solyc01g081130.3"/>
</dbReference>
<dbReference type="AlphaFoldDB" id="A0A3Q7EIA3"/>
<dbReference type="EnsemblPlants" id="Solyc01g081130.3.1">
    <property type="protein sequence ID" value="Solyc01g081130.3.1"/>
    <property type="gene ID" value="Solyc01g081130.3"/>
</dbReference>